<reference evidence="2 3" key="1">
    <citation type="submission" date="2017-11" db="EMBL/GenBank/DDBJ databases">
        <title>Comparitive Functional Genomics of Dry Heat Resistant strains isolated from the Viking Spacecraft.</title>
        <authorList>
            <person name="Seuylemezian A."/>
            <person name="Cooper K."/>
            <person name="Vaishampayan P."/>
        </authorList>
    </citation>
    <scope>NUCLEOTIDE SEQUENCE [LARGE SCALE GENOMIC DNA]</scope>
    <source>
        <strain evidence="2 3">V32-6</strain>
    </source>
</reference>
<protein>
    <recommendedName>
        <fullName evidence="1">UPF0738 protein CVD27_17185</fullName>
    </recommendedName>
</protein>
<accession>A0A2N5HBL7</accession>
<evidence type="ECO:0000313" key="3">
    <source>
        <dbReference type="Proteomes" id="UP000234950"/>
    </source>
</evidence>
<dbReference type="OrthoDB" id="2966478at2"/>
<evidence type="ECO:0000313" key="2">
    <source>
        <dbReference type="EMBL" id="PLS02917.1"/>
    </source>
</evidence>
<dbReference type="EMBL" id="PGVE01000064">
    <property type="protein sequence ID" value="PLS02917.1"/>
    <property type="molecule type" value="Genomic_DNA"/>
</dbReference>
<evidence type="ECO:0000256" key="1">
    <source>
        <dbReference type="HAMAP-Rule" id="MF_01861"/>
    </source>
</evidence>
<proteinExistence type="inferred from homology"/>
<gene>
    <name evidence="2" type="ORF">CVD27_17185</name>
</gene>
<dbReference type="RefSeq" id="WP_101649115.1">
    <property type="nucleotide sequence ID" value="NZ_PGVE01000064.1"/>
</dbReference>
<keyword evidence="3" id="KW-1185">Reference proteome</keyword>
<dbReference type="Pfam" id="PF19785">
    <property type="entry name" value="UPF0738"/>
    <property type="match status" value="1"/>
</dbReference>
<comment type="similarity">
    <text evidence="1">Belongs to the UPF0738 family.</text>
</comment>
<name>A0A2N5HBL7_9BACI</name>
<sequence>MKKKIIIETAIMNDNKLIFETDDSIKGLMPREQILVDSDNSAFVYLMEDQDDYTYIVLPENLWSYLKAALDQKLPVLIKTNLEQIELINFHDELEYVLSNIKGNSNYGDEFVSKVEGFFLSV</sequence>
<dbReference type="Proteomes" id="UP000234950">
    <property type="component" value="Unassembled WGS sequence"/>
</dbReference>
<dbReference type="AlphaFoldDB" id="A0A2N5HBL7"/>
<organism evidence="2 3">
    <name type="scientific">Neobacillus cucumis</name>
    <dbReference type="NCBI Taxonomy" id="1740721"/>
    <lineage>
        <taxon>Bacteria</taxon>
        <taxon>Bacillati</taxon>
        <taxon>Bacillota</taxon>
        <taxon>Bacilli</taxon>
        <taxon>Bacillales</taxon>
        <taxon>Bacillaceae</taxon>
        <taxon>Neobacillus</taxon>
    </lineage>
</organism>
<dbReference type="InterPro" id="IPR020908">
    <property type="entry name" value="UPF0738"/>
</dbReference>
<dbReference type="HAMAP" id="MF_01861">
    <property type="entry name" value="UPF0738"/>
    <property type="match status" value="1"/>
</dbReference>
<comment type="caution">
    <text evidence="2">The sequence shown here is derived from an EMBL/GenBank/DDBJ whole genome shotgun (WGS) entry which is preliminary data.</text>
</comment>